<dbReference type="GO" id="GO:0006284">
    <property type="term" value="P:base-excision repair"/>
    <property type="evidence" value="ECO:0007669"/>
    <property type="project" value="TreeGrafter"/>
</dbReference>
<evidence type="ECO:0000256" key="1">
    <source>
        <dbReference type="ARBA" id="ARBA00001936"/>
    </source>
</evidence>
<evidence type="ECO:0000256" key="7">
    <source>
        <dbReference type="PIRSR" id="PIRSR604808-2"/>
    </source>
</evidence>
<proteinExistence type="inferred from homology"/>
<dbReference type="InterPro" id="IPR004808">
    <property type="entry name" value="AP_endonuc_1"/>
</dbReference>
<comment type="cofactor">
    <cofactor evidence="7">
        <name>Mg(2+)</name>
        <dbReference type="ChEBI" id="CHEBI:18420"/>
    </cofactor>
    <cofactor evidence="7">
        <name>Mn(2+)</name>
        <dbReference type="ChEBI" id="CHEBI:29035"/>
    </cofactor>
    <text evidence="7">Probably binds two magnesium or manganese ions per subunit.</text>
</comment>
<evidence type="ECO:0000313" key="10">
    <source>
        <dbReference type="EMBL" id="PIR46247.1"/>
    </source>
</evidence>
<dbReference type="PANTHER" id="PTHR22748">
    <property type="entry name" value="AP ENDONUCLEASE"/>
    <property type="match status" value="1"/>
</dbReference>
<dbReference type="InterPro" id="IPR036691">
    <property type="entry name" value="Endo/exonu/phosph_ase_sf"/>
</dbReference>
<dbReference type="EMBL" id="PCYK01000005">
    <property type="protein sequence ID" value="PIR46247.1"/>
    <property type="molecule type" value="Genomic_DNA"/>
</dbReference>
<feature type="site" description="Important for catalytic activity" evidence="8">
    <location>
        <position position="222"/>
    </location>
</feature>
<dbReference type="AlphaFoldDB" id="A0A2H0RIG1"/>
<feature type="binding site" evidence="7">
    <location>
        <position position="151"/>
    </location>
    <ligand>
        <name>Mg(2+)</name>
        <dbReference type="ChEBI" id="CHEBI:18420"/>
        <label>1</label>
    </ligand>
</feature>
<evidence type="ECO:0000256" key="3">
    <source>
        <dbReference type="ARBA" id="ARBA00022723"/>
    </source>
</evidence>
<dbReference type="NCBIfam" id="TIGR00195">
    <property type="entry name" value="exoDNase_III"/>
    <property type="match status" value="1"/>
</dbReference>
<evidence type="ECO:0000313" key="11">
    <source>
        <dbReference type="Proteomes" id="UP000230431"/>
    </source>
</evidence>
<feature type="active site" evidence="6">
    <location>
        <position position="112"/>
    </location>
</feature>
<dbReference type="SUPFAM" id="SSF56219">
    <property type="entry name" value="DNase I-like"/>
    <property type="match status" value="1"/>
</dbReference>
<feature type="binding site" evidence="7">
    <location>
        <position position="39"/>
    </location>
    <ligand>
        <name>Mg(2+)</name>
        <dbReference type="ChEBI" id="CHEBI:18420"/>
        <label>1</label>
    </ligand>
</feature>
<sequence>MKKNLKIYSWNVNGIRAAVKNGFTDWLAETAPDLVALQEIKIDDISRAKEQFDFKGYNEYWHPAQRPGYSGTAVLSRIEPLSFAHGLSEGDPDEEGRVLTLEFADFYLINTYFPNTKPDLSRLDYKADFNKRWLAYVKKLEQRKPVVAGGDFNVAREEIDLARPKENENHAGFTPLERAWANKFLAQGLVDTYRLIHKGDIKYSWWSYRFHARAKNIGWRIDYWLVSAKLAGRVKEALIDDTMLGSDHAPVGLVLAVKD</sequence>
<feature type="binding site" evidence="7">
    <location>
        <position position="248"/>
    </location>
    <ligand>
        <name>Mg(2+)</name>
        <dbReference type="ChEBI" id="CHEBI:18420"/>
        <label>1</label>
    </ligand>
</feature>
<feature type="active site" description="Proton donor/acceptor" evidence="6">
    <location>
        <position position="151"/>
    </location>
</feature>
<keyword evidence="4" id="KW-0378">Hydrolase</keyword>
<name>A0A2H0RIG1_9BACT</name>
<reference evidence="10 11" key="1">
    <citation type="submission" date="2017-09" db="EMBL/GenBank/DDBJ databases">
        <title>Depth-based differentiation of microbial function through sediment-hosted aquifers and enrichment of novel symbionts in the deep terrestrial subsurface.</title>
        <authorList>
            <person name="Probst A.J."/>
            <person name="Ladd B."/>
            <person name="Jarett J.K."/>
            <person name="Geller-Mcgrath D.E."/>
            <person name="Sieber C.M."/>
            <person name="Emerson J.B."/>
            <person name="Anantharaman K."/>
            <person name="Thomas B.C."/>
            <person name="Malmstrom R."/>
            <person name="Stieglmeier M."/>
            <person name="Klingl A."/>
            <person name="Woyke T."/>
            <person name="Ryan C.M."/>
            <person name="Banfield J.F."/>
        </authorList>
    </citation>
    <scope>NUCLEOTIDE SEQUENCE [LARGE SCALE GENOMIC DNA]</scope>
    <source>
        <strain evidence="10">CG10_big_fil_rev_8_21_14_0_10_49_38</strain>
    </source>
</reference>
<keyword evidence="7" id="KW-0464">Manganese</keyword>
<dbReference type="NCBIfam" id="TIGR00633">
    <property type="entry name" value="xth"/>
    <property type="match status" value="1"/>
</dbReference>
<dbReference type="Gene3D" id="3.60.10.10">
    <property type="entry name" value="Endonuclease/exonuclease/phosphatase"/>
    <property type="match status" value="1"/>
</dbReference>
<dbReference type="Pfam" id="PF03372">
    <property type="entry name" value="Exo_endo_phos"/>
    <property type="match status" value="1"/>
</dbReference>
<feature type="binding site" evidence="7">
    <location>
        <position position="11"/>
    </location>
    <ligand>
        <name>Mg(2+)</name>
        <dbReference type="ChEBI" id="CHEBI:18420"/>
        <label>1</label>
    </ligand>
</feature>
<feature type="site" description="Transition state stabilizer" evidence="8">
    <location>
        <position position="153"/>
    </location>
</feature>
<evidence type="ECO:0000256" key="4">
    <source>
        <dbReference type="ARBA" id="ARBA00022801"/>
    </source>
</evidence>
<dbReference type="PANTHER" id="PTHR22748:SF6">
    <property type="entry name" value="DNA-(APURINIC OR APYRIMIDINIC SITE) ENDONUCLEASE"/>
    <property type="match status" value="1"/>
</dbReference>
<dbReference type="GO" id="GO:0008311">
    <property type="term" value="F:double-stranded DNA 3'-5' DNA exonuclease activity"/>
    <property type="evidence" value="ECO:0007669"/>
    <property type="project" value="TreeGrafter"/>
</dbReference>
<gene>
    <name evidence="10" type="primary">xth</name>
    <name evidence="10" type="ORF">COV08_00950</name>
</gene>
<evidence type="ECO:0000259" key="9">
    <source>
        <dbReference type="Pfam" id="PF03372"/>
    </source>
</evidence>
<comment type="caution">
    <text evidence="10">The sequence shown here is derived from an EMBL/GenBank/DDBJ whole genome shotgun (WGS) entry which is preliminary data.</text>
</comment>
<feature type="binding site" evidence="7">
    <location>
        <position position="153"/>
    </location>
    <ligand>
        <name>Mg(2+)</name>
        <dbReference type="ChEBI" id="CHEBI:18420"/>
        <label>1</label>
    </ligand>
</feature>
<feature type="binding site" evidence="7">
    <location>
        <position position="247"/>
    </location>
    <ligand>
        <name>Mg(2+)</name>
        <dbReference type="ChEBI" id="CHEBI:18420"/>
        <label>1</label>
    </ligand>
</feature>
<evidence type="ECO:0000256" key="5">
    <source>
        <dbReference type="ARBA" id="ARBA00022842"/>
    </source>
</evidence>
<dbReference type="GO" id="GO:0046872">
    <property type="term" value="F:metal ion binding"/>
    <property type="evidence" value="ECO:0007669"/>
    <property type="project" value="UniProtKB-KW"/>
</dbReference>
<keyword evidence="3 7" id="KW-0479">Metal-binding</keyword>
<dbReference type="InterPro" id="IPR005135">
    <property type="entry name" value="Endo/exonuclease/phosphatase"/>
</dbReference>
<accession>A0A2H0RIG1</accession>
<dbReference type="PROSITE" id="PS51435">
    <property type="entry name" value="AP_NUCLEASE_F1_4"/>
    <property type="match status" value="1"/>
</dbReference>
<evidence type="ECO:0000256" key="8">
    <source>
        <dbReference type="PIRSR" id="PIRSR604808-3"/>
    </source>
</evidence>
<feature type="site" description="Interaction with DNA substrate" evidence="8">
    <location>
        <position position="248"/>
    </location>
</feature>
<comment type="cofactor">
    <cofactor evidence="1">
        <name>Mn(2+)</name>
        <dbReference type="ChEBI" id="CHEBI:29035"/>
    </cofactor>
</comment>
<evidence type="ECO:0000256" key="2">
    <source>
        <dbReference type="ARBA" id="ARBA00007092"/>
    </source>
</evidence>
<dbReference type="InterPro" id="IPR020847">
    <property type="entry name" value="AP_endonuclease_F1_BS"/>
</dbReference>
<protein>
    <submittedName>
        <fullName evidence="10">Exodeoxyribonuclease III</fullName>
    </submittedName>
</protein>
<feature type="active site" description="Proton acceptor" evidence="6">
    <location>
        <position position="248"/>
    </location>
</feature>
<dbReference type="Proteomes" id="UP000230431">
    <property type="component" value="Unassembled WGS sequence"/>
</dbReference>
<keyword evidence="5 7" id="KW-0460">Magnesium</keyword>
<evidence type="ECO:0000256" key="6">
    <source>
        <dbReference type="PIRSR" id="PIRSR604808-1"/>
    </source>
</evidence>
<dbReference type="GO" id="GO:0003677">
    <property type="term" value="F:DNA binding"/>
    <property type="evidence" value="ECO:0007669"/>
    <property type="project" value="InterPro"/>
</dbReference>
<comment type="similarity">
    <text evidence="2">Belongs to the DNA repair enzymes AP/ExoA family.</text>
</comment>
<dbReference type="PROSITE" id="PS00728">
    <property type="entry name" value="AP_NUCLEASE_F1_3"/>
    <property type="match status" value="1"/>
</dbReference>
<organism evidence="10 11">
    <name type="scientific">Candidatus Vogelbacteria bacterium CG10_big_fil_rev_8_21_14_0_10_49_38</name>
    <dbReference type="NCBI Taxonomy" id="1975043"/>
    <lineage>
        <taxon>Bacteria</taxon>
        <taxon>Candidatus Vogeliibacteriota</taxon>
    </lineage>
</organism>
<dbReference type="CDD" id="cd09073">
    <property type="entry name" value="ExoIII_AP-endo"/>
    <property type="match status" value="1"/>
</dbReference>
<dbReference type="GO" id="GO:0008081">
    <property type="term" value="F:phosphoric diester hydrolase activity"/>
    <property type="evidence" value="ECO:0007669"/>
    <property type="project" value="TreeGrafter"/>
</dbReference>
<dbReference type="PROSITE" id="PS00726">
    <property type="entry name" value="AP_NUCLEASE_F1_1"/>
    <property type="match status" value="1"/>
</dbReference>
<dbReference type="InterPro" id="IPR020848">
    <property type="entry name" value="AP_endonuclease_F1_CS"/>
</dbReference>
<feature type="domain" description="Endonuclease/exonuclease/phosphatase" evidence="9">
    <location>
        <begin position="9"/>
        <end position="248"/>
    </location>
</feature>
<dbReference type="GO" id="GO:0003906">
    <property type="term" value="F:DNA-(apurinic or apyrimidinic site) endonuclease activity"/>
    <property type="evidence" value="ECO:0007669"/>
    <property type="project" value="TreeGrafter"/>
</dbReference>